<comment type="caution">
    <text evidence="6">The sequence shown here is derived from an EMBL/GenBank/DDBJ whole genome shotgun (WGS) entry which is preliminary data.</text>
</comment>
<evidence type="ECO:0000313" key="7">
    <source>
        <dbReference type="Proteomes" id="UP000775213"/>
    </source>
</evidence>
<dbReference type="Gene3D" id="2.40.480.10">
    <property type="entry name" value="Allene oxide cyclase-like"/>
    <property type="match status" value="1"/>
</dbReference>
<name>A0AAV7H2A7_DENCH</name>
<sequence length="181" mass="20042">MLGKIIFFISISAAILIVLLLSFLSPTPQKKPNKNYSAPWITLTLYLHPLCSQSSELKALKESSAVIFHNELTDCVQNKPRVIGKAEGFAVLIPVEEYSAFADFNIIYLTFNSPEYSGSLSLEVKASEHGYREEIAVVGGTGDFAFARGVAVWGQIRCVLSNADNVFYIKLRIRFVGKKFG</sequence>
<reference evidence="6 7" key="1">
    <citation type="journal article" date="2021" name="Hortic Res">
        <title>Chromosome-scale assembly of the Dendrobium chrysotoxum genome enhances the understanding of orchid evolution.</title>
        <authorList>
            <person name="Zhang Y."/>
            <person name="Zhang G.Q."/>
            <person name="Zhang D."/>
            <person name="Liu X.D."/>
            <person name="Xu X.Y."/>
            <person name="Sun W.H."/>
            <person name="Yu X."/>
            <person name="Zhu X."/>
            <person name="Wang Z.W."/>
            <person name="Zhao X."/>
            <person name="Zhong W.Y."/>
            <person name="Chen H."/>
            <person name="Yin W.L."/>
            <person name="Huang T."/>
            <person name="Niu S.C."/>
            <person name="Liu Z.J."/>
        </authorList>
    </citation>
    <scope>NUCLEOTIDE SEQUENCE [LARGE SCALE GENOMIC DNA]</scope>
    <source>
        <strain evidence="6">Lindl</strain>
    </source>
</reference>
<protein>
    <recommendedName>
        <fullName evidence="4">Dirigent protein</fullName>
    </recommendedName>
</protein>
<keyword evidence="5" id="KW-0812">Transmembrane</keyword>
<comment type="subunit">
    <text evidence="2 4">Homodimer.</text>
</comment>
<evidence type="ECO:0000256" key="5">
    <source>
        <dbReference type="SAM" id="Phobius"/>
    </source>
</evidence>
<evidence type="ECO:0000313" key="6">
    <source>
        <dbReference type="EMBL" id="KAH0463246.1"/>
    </source>
</evidence>
<comment type="subcellular location">
    <subcellularLocation>
        <location evidence="4">Secreted</location>
        <location evidence="4">Extracellular space</location>
        <location evidence="4">Apoplast</location>
    </subcellularLocation>
</comment>
<dbReference type="GO" id="GO:0048046">
    <property type="term" value="C:apoplast"/>
    <property type="evidence" value="ECO:0007669"/>
    <property type="project" value="UniProtKB-SubCell"/>
</dbReference>
<dbReference type="EMBL" id="JAGFBR010000008">
    <property type="protein sequence ID" value="KAH0463246.1"/>
    <property type="molecule type" value="Genomic_DNA"/>
</dbReference>
<evidence type="ECO:0000256" key="4">
    <source>
        <dbReference type="RuleBase" id="RU363099"/>
    </source>
</evidence>
<gene>
    <name evidence="6" type="ORF">IEQ34_007828</name>
</gene>
<keyword evidence="5" id="KW-1133">Transmembrane helix</keyword>
<comment type="function">
    <text evidence="4">Dirigent proteins impart stereoselectivity on the phenoxy radical-coupling reaction, yielding optically active lignans from two molecules of coniferyl alcohol in the biosynthesis of lignans, flavonolignans, and alkaloids and thus plays a central role in plant secondary metabolism.</text>
</comment>
<proteinExistence type="inferred from homology"/>
<accession>A0AAV7H2A7</accession>
<evidence type="ECO:0000256" key="2">
    <source>
        <dbReference type="ARBA" id="ARBA00011738"/>
    </source>
</evidence>
<dbReference type="PANTHER" id="PTHR21495">
    <property type="entry name" value="NUCLEOPORIN-RELATED"/>
    <property type="match status" value="1"/>
</dbReference>
<organism evidence="6 7">
    <name type="scientific">Dendrobium chrysotoxum</name>
    <name type="common">Orchid</name>
    <dbReference type="NCBI Taxonomy" id="161865"/>
    <lineage>
        <taxon>Eukaryota</taxon>
        <taxon>Viridiplantae</taxon>
        <taxon>Streptophyta</taxon>
        <taxon>Embryophyta</taxon>
        <taxon>Tracheophyta</taxon>
        <taxon>Spermatophyta</taxon>
        <taxon>Magnoliopsida</taxon>
        <taxon>Liliopsida</taxon>
        <taxon>Asparagales</taxon>
        <taxon>Orchidaceae</taxon>
        <taxon>Epidendroideae</taxon>
        <taxon>Malaxideae</taxon>
        <taxon>Dendrobiinae</taxon>
        <taxon>Dendrobium</taxon>
    </lineage>
</organism>
<dbReference type="AlphaFoldDB" id="A0AAV7H2A7"/>
<keyword evidence="4" id="KW-0052">Apoplast</keyword>
<keyword evidence="5" id="KW-0472">Membrane</keyword>
<keyword evidence="7" id="KW-1185">Reference proteome</keyword>
<dbReference type="GO" id="GO:0009699">
    <property type="term" value="P:phenylpropanoid biosynthetic process"/>
    <property type="evidence" value="ECO:0007669"/>
    <property type="project" value="UniProtKB-ARBA"/>
</dbReference>
<feature type="transmembrane region" description="Helical" evidence="5">
    <location>
        <begin position="6"/>
        <end position="24"/>
    </location>
</feature>
<evidence type="ECO:0000256" key="3">
    <source>
        <dbReference type="ARBA" id="ARBA00022525"/>
    </source>
</evidence>
<dbReference type="Pfam" id="PF03018">
    <property type="entry name" value="Dirigent"/>
    <property type="match status" value="1"/>
</dbReference>
<dbReference type="InterPro" id="IPR004265">
    <property type="entry name" value="Dirigent"/>
</dbReference>
<evidence type="ECO:0000256" key="1">
    <source>
        <dbReference type="ARBA" id="ARBA00010746"/>
    </source>
</evidence>
<comment type="similarity">
    <text evidence="1 4">Belongs to the plant dirigent protein family.</text>
</comment>
<keyword evidence="3 4" id="KW-0964">Secreted</keyword>
<dbReference type="Proteomes" id="UP000775213">
    <property type="component" value="Unassembled WGS sequence"/>
</dbReference>
<dbReference type="InterPro" id="IPR044859">
    <property type="entry name" value="Allene_oxi_cyc_Dirigent"/>
</dbReference>